<evidence type="ECO:0000256" key="6">
    <source>
        <dbReference type="ARBA" id="ARBA00022777"/>
    </source>
</evidence>
<dbReference type="GO" id="GO:0043798">
    <property type="term" value="F:glycerate 2-kinase activity"/>
    <property type="evidence" value="ECO:0007669"/>
    <property type="project" value="UniProtKB-EC"/>
</dbReference>
<comment type="cofactor">
    <cofactor evidence="1">
        <name>Mg(2+)</name>
        <dbReference type="ChEBI" id="CHEBI:18420"/>
    </cofactor>
</comment>
<dbReference type="GO" id="GO:0005737">
    <property type="term" value="C:cytoplasm"/>
    <property type="evidence" value="ECO:0007669"/>
    <property type="project" value="TreeGrafter"/>
</dbReference>
<comment type="similarity">
    <text evidence="2">Belongs to the glycerate kinase type-1 family.</text>
</comment>
<evidence type="ECO:0000259" key="10">
    <source>
        <dbReference type="Pfam" id="PF05161"/>
    </source>
</evidence>
<evidence type="ECO:0000256" key="3">
    <source>
        <dbReference type="ARBA" id="ARBA00011738"/>
    </source>
</evidence>
<comment type="catalytic activity">
    <reaction evidence="8">
        <text>(R)-glycerate + ATP = (2R)-2-phosphoglycerate + ADP + H(+)</text>
        <dbReference type="Rhea" id="RHEA:27377"/>
        <dbReference type="ChEBI" id="CHEBI:15378"/>
        <dbReference type="ChEBI" id="CHEBI:16659"/>
        <dbReference type="ChEBI" id="CHEBI:30616"/>
        <dbReference type="ChEBI" id="CHEBI:58289"/>
        <dbReference type="ChEBI" id="CHEBI:456216"/>
        <dbReference type="EC" id="2.7.1.165"/>
    </reaction>
</comment>
<organism evidence="12 13">
    <name type="scientific">Desulforapulum autotrophicum (strain ATCC 43914 / DSM 3382 / VKM B-1955 / HRM2)</name>
    <name type="common">Desulfobacterium autotrophicum</name>
    <dbReference type="NCBI Taxonomy" id="177437"/>
    <lineage>
        <taxon>Bacteria</taxon>
        <taxon>Pseudomonadati</taxon>
        <taxon>Thermodesulfobacteriota</taxon>
        <taxon>Desulfobacteria</taxon>
        <taxon>Desulfobacterales</taxon>
        <taxon>Desulfobacteraceae</taxon>
        <taxon>Desulforapulum</taxon>
    </lineage>
</organism>
<evidence type="ECO:0000256" key="5">
    <source>
        <dbReference type="ARBA" id="ARBA00022741"/>
    </source>
</evidence>
<keyword evidence="13" id="KW-1185">Reference proteome</keyword>
<sequence>MDPINEQLKAIFNAGLDAVKTDSAVKRWVKRRGNTLVINHQTYKLDSFKRIFIVGAGKGVAPMAGVLKQILGDYLYRGMVIVKNGHAGDLDAVEVVEAGHPHPDQAGFEASRRLAGMVEEATADDLVFCLITGGASSLLTLPIDGITLEDKQTVTHVLLECGADIQEINTIRKHLSGIKAGQLAKKAYPAQVITLIVSDVIGNQYTDIGSGPTAPDHTTFQSCWNIITSYGLEDRLPANVIRRIEAGVHGRIPETPKENDPVFERVNNMIVADNLLALQAAQTKAERLGYNTLILSSALEGESRQVARFLAAIAMEVRQTHHPIAPPACLIIGGETTVQVKGSGKGGRNQELALAMALSLKAADNIYALCAGSDGSDGMTDAAGAIIDNTTVGQARSEKRDPWMYLNNNDSYNFFKPMGNLVITGPTLTNVMDINIMIIP</sequence>
<proteinExistence type="inferred from homology"/>
<evidence type="ECO:0000256" key="8">
    <source>
        <dbReference type="ARBA" id="ARBA00051351"/>
    </source>
</evidence>
<dbReference type="KEGG" id="dat:HRM2_40640"/>
<reference evidence="12 13" key="1">
    <citation type="journal article" date="2009" name="Environ. Microbiol.">
        <title>Genome sequence of Desulfobacterium autotrophicum HRM2, a marine sulfate reducer oxidizing organic carbon completely to carbon dioxide.</title>
        <authorList>
            <person name="Strittmatter A.W."/>
            <person name="Liesegang H."/>
            <person name="Rabus R."/>
            <person name="Decker I."/>
            <person name="Amann J."/>
            <person name="Andres S."/>
            <person name="Henne A."/>
            <person name="Fricke W.F."/>
            <person name="Martinez-Arias R."/>
            <person name="Bartels D."/>
            <person name="Goesmann A."/>
            <person name="Krause L."/>
            <person name="Puehler A."/>
            <person name="Klenk H.P."/>
            <person name="Richter M."/>
            <person name="Schuler M."/>
            <person name="Gloeckner F.O."/>
            <person name="Meyerdierks A."/>
            <person name="Gottschalk G."/>
            <person name="Amann R."/>
        </authorList>
    </citation>
    <scope>NUCLEOTIDE SEQUENCE [LARGE SCALE GENOMIC DNA]</scope>
    <source>
        <strain evidence="13">ATCC 43914 / DSM 3382 / HRM2</strain>
    </source>
</reference>
<dbReference type="Proteomes" id="UP000000442">
    <property type="component" value="Chromosome"/>
</dbReference>
<dbReference type="InterPro" id="IPR025286">
    <property type="entry name" value="MOFRL_assoc_dom"/>
</dbReference>
<evidence type="ECO:0000313" key="13">
    <source>
        <dbReference type="Proteomes" id="UP000000442"/>
    </source>
</evidence>
<comment type="subunit">
    <text evidence="3">Homodimer.</text>
</comment>
<keyword evidence="4" id="KW-0808">Transferase</keyword>
<dbReference type="Pfam" id="PF05161">
    <property type="entry name" value="MOFRL"/>
    <property type="match status" value="1"/>
</dbReference>
<dbReference type="HOGENOM" id="CLU_032279_1_1_7"/>
<dbReference type="InterPro" id="IPR038614">
    <property type="entry name" value="GK_N_sf"/>
</dbReference>
<evidence type="ECO:0000313" key="12">
    <source>
        <dbReference type="EMBL" id="ACN17121.1"/>
    </source>
</evidence>
<evidence type="ECO:0000256" key="4">
    <source>
        <dbReference type="ARBA" id="ARBA00022679"/>
    </source>
</evidence>
<name>C0QCA4_DESAH</name>
<feature type="domain" description="MOFRL-associated" evidence="11">
    <location>
        <begin position="8"/>
        <end position="244"/>
    </location>
</feature>
<dbReference type="Gene3D" id="3.40.50.10180">
    <property type="entry name" value="Glycerate kinase, MOFRL-like N-terminal domain"/>
    <property type="match status" value="1"/>
</dbReference>
<dbReference type="FunFam" id="3.40.1480.10:FF:000003">
    <property type="entry name" value="D-glycerate 2-kinase"/>
    <property type="match status" value="1"/>
</dbReference>
<evidence type="ECO:0000256" key="9">
    <source>
        <dbReference type="ARBA" id="ARBA00066758"/>
    </source>
</evidence>
<accession>C0QCA4</accession>
<keyword evidence="7" id="KW-0067">ATP-binding</keyword>
<feature type="domain" description="MOFRL" evidence="10">
    <location>
        <begin position="328"/>
        <end position="433"/>
    </location>
</feature>
<dbReference type="OrthoDB" id="9766552at2"/>
<dbReference type="InterPro" id="IPR037035">
    <property type="entry name" value="GK-like_C_sf"/>
</dbReference>
<evidence type="ECO:0000256" key="2">
    <source>
        <dbReference type="ARBA" id="ARBA00006284"/>
    </source>
</evidence>
<dbReference type="EC" id="2.7.1.165" evidence="9"/>
<dbReference type="InterPro" id="IPR007835">
    <property type="entry name" value="MOFRL"/>
</dbReference>
<evidence type="ECO:0000259" key="11">
    <source>
        <dbReference type="Pfam" id="PF13660"/>
    </source>
</evidence>
<dbReference type="RefSeq" id="WP_015905854.1">
    <property type="nucleotide sequence ID" value="NC_012108.1"/>
</dbReference>
<keyword evidence="5" id="KW-0547">Nucleotide-binding</keyword>
<dbReference type="EMBL" id="CP001087">
    <property type="protein sequence ID" value="ACN17121.1"/>
    <property type="molecule type" value="Genomic_DNA"/>
</dbReference>
<evidence type="ECO:0000256" key="1">
    <source>
        <dbReference type="ARBA" id="ARBA00001946"/>
    </source>
</evidence>
<dbReference type="InterPro" id="IPR039760">
    <property type="entry name" value="MOFRL_protein"/>
</dbReference>
<dbReference type="PANTHER" id="PTHR12227">
    <property type="entry name" value="GLYCERATE KINASE"/>
    <property type="match status" value="1"/>
</dbReference>
<dbReference type="FunFam" id="3.40.50.10180:FF:000001">
    <property type="entry name" value="Glycerate kinase"/>
    <property type="match status" value="1"/>
</dbReference>
<dbReference type="SUPFAM" id="SSF82544">
    <property type="entry name" value="GckA/TtuD-like"/>
    <property type="match status" value="1"/>
</dbReference>
<dbReference type="Gene3D" id="3.40.1480.10">
    <property type="entry name" value="MOFRL domain"/>
    <property type="match status" value="1"/>
</dbReference>
<protein>
    <recommendedName>
        <fullName evidence="9">glycerate 2-kinase</fullName>
        <ecNumber evidence="9">2.7.1.165</ecNumber>
    </recommendedName>
</protein>
<dbReference type="GO" id="GO:0005524">
    <property type="term" value="F:ATP binding"/>
    <property type="evidence" value="ECO:0007669"/>
    <property type="project" value="UniProtKB-KW"/>
</dbReference>
<keyword evidence="6" id="KW-0418">Kinase</keyword>
<evidence type="ECO:0000256" key="7">
    <source>
        <dbReference type="ARBA" id="ARBA00022840"/>
    </source>
</evidence>
<dbReference type="AlphaFoldDB" id="C0QCA4"/>
<keyword evidence="12" id="KW-0560">Oxidoreductase</keyword>
<dbReference type="PANTHER" id="PTHR12227:SF0">
    <property type="entry name" value="GLYCERATE KINASE"/>
    <property type="match status" value="1"/>
</dbReference>
<dbReference type="eggNOG" id="COG2379">
    <property type="taxonomic scope" value="Bacteria"/>
</dbReference>
<dbReference type="STRING" id="177437.HRM2_40640"/>
<gene>
    <name evidence="12" type="primary">ttuD</name>
    <name evidence="12" type="ordered locus">HRM2_40640</name>
</gene>
<dbReference type="Pfam" id="PF13660">
    <property type="entry name" value="DUF4147"/>
    <property type="match status" value="1"/>
</dbReference>
<dbReference type="GO" id="GO:0008887">
    <property type="term" value="F:glycerate kinase activity"/>
    <property type="evidence" value="ECO:0007669"/>
    <property type="project" value="InterPro"/>
</dbReference>